<reference evidence="1 2" key="1">
    <citation type="submission" date="2012-12" db="EMBL/GenBank/DDBJ databases">
        <title>The Genome Sequence of Bacillus cereus VD196.</title>
        <authorList>
            <consortium name="The Broad Institute Genome Sequencing Platform"/>
            <consortium name="The Broad Institute Genome Sequencing Center for Infectious Disease"/>
            <person name="Feldgarden M."/>
            <person name="Van der Auwera G.A."/>
            <person name="Mahillon J."/>
            <person name="Duprez V."/>
            <person name="Timmery S."/>
            <person name="Mattelet C."/>
            <person name="Dierick K."/>
            <person name="Sun M."/>
            <person name="Yu Z."/>
            <person name="Zhu L."/>
            <person name="Hu X."/>
            <person name="Shank E.B."/>
            <person name="Swiecicka I."/>
            <person name="Hansen B.M."/>
            <person name="Andrup L."/>
            <person name="Walker B."/>
            <person name="Young S.K."/>
            <person name="Zeng Q."/>
            <person name="Gargeya S."/>
            <person name="Fitzgerald M."/>
            <person name="Haas B."/>
            <person name="Abouelleil A."/>
            <person name="Alvarado L."/>
            <person name="Arachchi H.M."/>
            <person name="Berlin A.M."/>
            <person name="Chapman S.B."/>
            <person name="Dewar J."/>
            <person name="Goldberg J."/>
            <person name="Griggs A."/>
            <person name="Gujja S."/>
            <person name="Hansen M."/>
            <person name="Howarth C."/>
            <person name="Imamovic A."/>
            <person name="Larimer J."/>
            <person name="McCowan C."/>
            <person name="Murphy C."/>
            <person name="Neiman D."/>
            <person name="Pearson M."/>
            <person name="Priest M."/>
            <person name="Roberts A."/>
            <person name="Saif S."/>
            <person name="Shea T."/>
            <person name="Sisk P."/>
            <person name="Sykes S."/>
            <person name="Wortman J."/>
            <person name="Nusbaum C."/>
            <person name="Birren B."/>
        </authorList>
    </citation>
    <scope>NUCLEOTIDE SEQUENCE [LARGE SCALE GENOMIC DNA]</scope>
    <source>
        <strain evidence="1 2">VD196</strain>
    </source>
</reference>
<protein>
    <submittedName>
        <fullName evidence="1">Uncharacterized protein</fullName>
    </submittedName>
</protein>
<proteinExistence type="predicted"/>
<evidence type="ECO:0000313" key="1">
    <source>
        <dbReference type="EMBL" id="EOO65348.1"/>
    </source>
</evidence>
<dbReference type="EMBL" id="AHFL01000025">
    <property type="protein sequence ID" value="EOO65348.1"/>
    <property type="molecule type" value="Genomic_DNA"/>
</dbReference>
<dbReference type="Proteomes" id="UP000014023">
    <property type="component" value="Unassembled WGS sequence"/>
</dbReference>
<accession>A0A9W5Q2D9</accession>
<comment type="caution">
    <text evidence="1">The sequence shown here is derived from an EMBL/GenBank/DDBJ whole genome shotgun (WGS) entry which is preliminary data.</text>
</comment>
<organism evidence="1 2">
    <name type="scientific">Bacillus cereus VD196</name>
    <dbReference type="NCBI Taxonomy" id="1053243"/>
    <lineage>
        <taxon>Bacteria</taxon>
        <taxon>Bacillati</taxon>
        <taxon>Bacillota</taxon>
        <taxon>Bacilli</taxon>
        <taxon>Bacillales</taxon>
        <taxon>Bacillaceae</taxon>
        <taxon>Bacillus</taxon>
        <taxon>Bacillus cereus group</taxon>
    </lineage>
</organism>
<name>A0A9W5Q2D9_BACCE</name>
<dbReference type="AlphaFoldDB" id="A0A9W5Q2D9"/>
<gene>
    <name evidence="1" type="ORF">IKE_03654</name>
</gene>
<sequence length="49" mass="6027">MTILQDYGQMPPLYRFIYYKVRFYDGKDIHKFVSKMIKDIEKKFINNSC</sequence>
<evidence type="ECO:0000313" key="2">
    <source>
        <dbReference type="Proteomes" id="UP000014023"/>
    </source>
</evidence>